<accession>A0ABM4C2X8</accession>
<sequence length="95" mass="10400">MTKSVDNLAAEQAKTRSLLKSLFKEKNIGHTATTCGSIEPVGSIEPIIHEGVNLCSIVENEPPKYGINLASKLISLENLKMYIINPKRNYTGENA</sequence>
<dbReference type="GeneID" id="136081768"/>
<reference evidence="2" key="1">
    <citation type="submission" date="2025-08" db="UniProtKB">
        <authorList>
            <consortium name="RefSeq"/>
        </authorList>
    </citation>
    <scope>IDENTIFICATION</scope>
</reference>
<name>A0ABM4C2X8_HYDVU</name>
<protein>
    <submittedName>
        <fullName evidence="2">Uncharacterized protein LOC136081768</fullName>
    </submittedName>
</protein>
<dbReference type="Proteomes" id="UP001652625">
    <property type="component" value="Chromosome 06"/>
</dbReference>
<keyword evidence="1" id="KW-1185">Reference proteome</keyword>
<dbReference type="RefSeq" id="XP_065655896.1">
    <property type="nucleotide sequence ID" value="XM_065799824.1"/>
</dbReference>
<gene>
    <name evidence="2" type="primary">LOC136081768</name>
</gene>
<evidence type="ECO:0000313" key="1">
    <source>
        <dbReference type="Proteomes" id="UP001652625"/>
    </source>
</evidence>
<evidence type="ECO:0000313" key="2">
    <source>
        <dbReference type="RefSeq" id="XP_065655896.1"/>
    </source>
</evidence>
<organism evidence="1 2">
    <name type="scientific">Hydra vulgaris</name>
    <name type="common">Hydra</name>
    <name type="synonym">Hydra attenuata</name>
    <dbReference type="NCBI Taxonomy" id="6087"/>
    <lineage>
        <taxon>Eukaryota</taxon>
        <taxon>Metazoa</taxon>
        <taxon>Cnidaria</taxon>
        <taxon>Hydrozoa</taxon>
        <taxon>Hydroidolina</taxon>
        <taxon>Anthoathecata</taxon>
        <taxon>Aplanulata</taxon>
        <taxon>Hydridae</taxon>
        <taxon>Hydra</taxon>
    </lineage>
</organism>
<proteinExistence type="predicted"/>